<evidence type="ECO:0000256" key="1">
    <source>
        <dbReference type="SAM" id="MobiDB-lite"/>
    </source>
</evidence>
<keyword evidence="3" id="KW-1185">Reference proteome</keyword>
<feature type="non-terminal residue" evidence="2">
    <location>
        <position position="83"/>
    </location>
</feature>
<feature type="compositionally biased region" description="Polar residues" evidence="1">
    <location>
        <begin position="25"/>
        <end position="34"/>
    </location>
</feature>
<evidence type="ECO:0000313" key="3">
    <source>
        <dbReference type="Proteomes" id="UP000593561"/>
    </source>
</evidence>
<proteinExistence type="predicted"/>
<name>A0A7J8T904_GOSDV</name>
<gene>
    <name evidence="2" type="ORF">Godav_026029</name>
</gene>
<evidence type="ECO:0000313" key="2">
    <source>
        <dbReference type="EMBL" id="MBA0634868.1"/>
    </source>
</evidence>
<dbReference type="EMBL" id="JABFAC010239707">
    <property type="protein sequence ID" value="MBA0634868.1"/>
    <property type="molecule type" value="Genomic_DNA"/>
</dbReference>
<dbReference type="AlphaFoldDB" id="A0A7J8T904"/>
<accession>A0A7J8T904</accession>
<dbReference type="Proteomes" id="UP000593561">
    <property type="component" value="Unassembled WGS sequence"/>
</dbReference>
<reference evidence="2 3" key="1">
    <citation type="journal article" date="2019" name="Genome Biol. Evol.">
        <title>Insights into the evolution of the New World diploid cottons (Gossypium, subgenus Houzingenia) based on genome sequencing.</title>
        <authorList>
            <person name="Grover C.E."/>
            <person name="Arick M.A. 2nd"/>
            <person name="Thrash A."/>
            <person name="Conover J.L."/>
            <person name="Sanders W.S."/>
            <person name="Peterson D.G."/>
            <person name="Frelichowski J.E."/>
            <person name="Scheffler J.A."/>
            <person name="Scheffler B.E."/>
            <person name="Wendel J.F."/>
        </authorList>
    </citation>
    <scope>NUCLEOTIDE SEQUENCE [LARGE SCALE GENOMIC DNA]</scope>
    <source>
        <strain evidence="2">27</strain>
        <tissue evidence="2">Leaf</tissue>
    </source>
</reference>
<comment type="caution">
    <text evidence="2">The sequence shown here is derived from an EMBL/GenBank/DDBJ whole genome shotgun (WGS) entry which is preliminary data.</text>
</comment>
<protein>
    <submittedName>
        <fullName evidence="2">Uncharacterized protein</fullName>
    </submittedName>
</protein>
<feature type="region of interest" description="Disordered" evidence="1">
    <location>
        <begin position="1"/>
        <end position="52"/>
    </location>
</feature>
<organism evidence="2 3">
    <name type="scientific">Gossypium davidsonii</name>
    <name type="common">Davidson's cotton</name>
    <name type="synonym">Gossypium klotzschianum subsp. davidsonii</name>
    <dbReference type="NCBI Taxonomy" id="34287"/>
    <lineage>
        <taxon>Eukaryota</taxon>
        <taxon>Viridiplantae</taxon>
        <taxon>Streptophyta</taxon>
        <taxon>Embryophyta</taxon>
        <taxon>Tracheophyta</taxon>
        <taxon>Spermatophyta</taxon>
        <taxon>Magnoliopsida</taxon>
        <taxon>eudicotyledons</taxon>
        <taxon>Gunneridae</taxon>
        <taxon>Pentapetalae</taxon>
        <taxon>rosids</taxon>
        <taxon>malvids</taxon>
        <taxon>Malvales</taxon>
        <taxon>Malvaceae</taxon>
        <taxon>Malvoideae</taxon>
        <taxon>Gossypium</taxon>
    </lineage>
</organism>
<sequence>MVTSSGESSSRRNARKADAEPKQLSPLSVATLQNVKDRPHQKSNKKLPGGAVRHFDNNEPRYDWLLAGWLVEKCRMLSGRLYR</sequence>